<dbReference type="InterPro" id="IPR050109">
    <property type="entry name" value="HTH-type_TetR-like_transc_reg"/>
</dbReference>
<dbReference type="InterPro" id="IPR009057">
    <property type="entry name" value="Homeodomain-like_sf"/>
</dbReference>
<organism evidence="6 7">
    <name type="scientific">Luteipulveratus flavus</name>
    <dbReference type="NCBI Taxonomy" id="3031728"/>
    <lineage>
        <taxon>Bacteria</taxon>
        <taxon>Bacillati</taxon>
        <taxon>Actinomycetota</taxon>
        <taxon>Actinomycetes</taxon>
        <taxon>Micrococcales</taxon>
        <taxon>Dermacoccaceae</taxon>
        <taxon>Luteipulveratus</taxon>
    </lineage>
</organism>
<dbReference type="PANTHER" id="PTHR30055">
    <property type="entry name" value="HTH-TYPE TRANSCRIPTIONAL REGULATOR RUTR"/>
    <property type="match status" value="1"/>
</dbReference>
<dbReference type="RefSeq" id="WP_277191310.1">
    <property type="nucleotide sequence ID" value="NZ_JAROAV010000015.1"/>
</dbReference>
<name>A0ABT6C5P6_9MICO</name>
<accession>A0ABT6C5P6</accession>
<dbReference type="Pfam" id="PF00440">
    <property type="entry name" value="TetR_N"/>
    <property type="match status" value="1"/>
</dbReference>
<comment type="caution">
    <text evidence="6">The sequence shown here is derived from an EMBL/GenBank/DDBJ whole genome shotgun (WGS) entry which is preliminary data.</text>
</comment>
<dbReference type="Proteomes" id="UP001528912">
    <property type="component" value="Unassembled WGS sequence"/>
</dbReference>
<keyword evidence="2 4" id="KW-0238">DNA-binding</keyword>
<keyword evidence="1" id="KW-0805">Transcription regulation</keyword>
<gene>
    <name evidence="6" type="ORF">P4R38_05110</name>
</gene>
<dbReference type="PANTHER" id="PTHR30055:SF220">
    <property type="entry name" value="TETR-FAMILY REGULATORY PROTEIN"/>
    <property type="match status" value="1"/>
</dbReference>
<keyword evidence="7" id="KW-1185">Reference proteome</keyword>
<dbReference type="SUPFAM" id="SSF48498">
    <property type="entry name" value="Tetracyclin repressor-like, C-terminal domain"/>
    <property type="match status" value="1"/>
</dbReference>
<evidence type="ECO:0000259" key="5">
    <source>
        <dbReference type="PROSITE" id="PS50977"/>
    </source>
</evidence>
<sequence length="212" mass="22910">MVPRKPYHHGDLRNALVQAAAQLASRGGPEAVTVRAAAREVGVTPTAAYRHFAGHEELFMAAKEEATSRLADAMRARLAVVAAEDDPVEHIQARLAAIGRGYLDFALAEPGLYQTAFGRDAGLAMKDDSHLSDPEHPHGMLMGEIEALIRLGALPEDDRTGIELTAWGLVHGLALLMIDGPFVGASTPEKEAMVNESLRVFRRMIWSPSGRD</sequence>
<keyword evidence="3" id="KW-0804">Transcription</keyword>
<evidence type="ECO:0000256" key="3">
    <source>
        <dbReference type="ARBA" id="ARBA00023163"/>
    </source>
</evidence>
<reference evidence="6 7" key="1">
    <citation type="submission" date="2023-03" db="EMBL/GenBank/DDBJ databases">
        <title>YIM 133296 draft genome.</title>
        <authorList>
            <person name="Xiong L."/>
        </authorList>
    </citation>
    <scope>NUCLEOTIDE SEQUENCE [LARGE SCALE GENOMIC DNA]</scope>
    <source>
        <strain evidence="6 7">YIM 133296</strain>
    </source>
</reference>
<proteinExistence type="predicted"/>
<feature type="domain" description="HTH tetR-type" evidence="5">
    <location>
        <begin position="10"/>
        <end position="70"/>
    </location>
</feature>
<evidence type="ECO:0000256" key="1">
    <source>
        <dbReference type="ARBA" id="ARBA00023015"/>
    </source>
</evidence>
<dbReference type="InterPro" id="IPR001647">
    <property type="entry name" value="HTH_TetR"/>
</dbReference>
<dbReference type="InterPro" id="IPR036271">
    <property type="entry name" value="Tet_transcr_reg_TetR-rel_C_sf"/>
</dbReference>
<evidence type="ECO:0000313" key="6">
    <source>
        <dbReference type="EMBL" id="MDF8263622.1"/>
    </source>
</evidence>
<protein>
    <submittedName>
        <fullName evidence="6">TetR/AcrR family transcriptional regulator</fullName>
    </submittedName>
</protein>
<dbReference type="SUPFAM" id="SSF46689">
    <property type="entry name" value="Homeodomain-like"/>
    <property type="match status" value="1"/>
</dbReference>
<evidence type="ECO:0000256" key="2">
    <source>
        <dbReference type="ARBA" id="ARBA00023125"/>
    </source>
</evidence>
<evidence type="ECO:0000313" key="7">
    <source>
        <dbReference type="Proteomes" id="UP001528912"/>
    </source>
</evidence>
<dbReference type="EMBL" id="JAROAV010000015">
    <property type="protein sequence ID" value="MDF8263622.1"/>
    <property type="molecule type" value="Genomic_DNA"/>
</dbReference>
<evidence type="ECO:0000256" key="4">
    <source>
        <dbReference type="PROSITE-ProRule" id="PRU00335"/>
    </source>
</evidence>
<feature type="DNA-binding region" description="H-T-H motif" evidence="4">
    <location>
        <begin position="33"/>
        <end position="52"/>
    </location>
</feature>
<dbReference type="InterPro" id="IPR025996">
    <property type="entry name" value="MT1864/Rv1816-like_C"/>
</dbReference>
<dbReference type="PROSITE" id="PS50977">
    <property type="entry name" value="HTH_TETR_2"/>
    <property type="match status" value="1"/>
</dbReference>
<dbReference type="Pfam" id="PF13305">
    <property type="entry name" value="TetR_C_33"/>
    <property type="match status" value="1"/>
</dbReference>
<dbReference type="Gene3D" id="1.10.357.10">
    <property type="entry name" value="Tetracycline Repressor, domain 2"/>
    <property type="match status" value="1"/>
</dbReference>